<protein>
    <recommendedName>
        <fullName evidence="4">Hydroxyproline-rich glycoprotein family protein</fullName>
    </recommendedName>
</protein>
<feature type="region of interest" description="Disordered" evidence="1">
    <location>
        <begin position="27"/>
        <end position="82"/>
    </location>
</feature>
<evidence type="ECO:0008006" key="4">
    <source>
        <dbReference type="Google" id="ProtNLM"/>
    </source>
</evidence>
<feature type="region of interest" description="Disordered" evidence="1">
    <location>
        <begin position="107"/>
        <end position="152"/>
    </location>
</feature>
<feature type="compositionally biased region" description="Polar residues" evidence="1">
    <location>
        <begin position="137"/>
        <end position="146"/>
    </location>
</feature>
<feature type="compositionally biased region" description="Polar residues" evidence="1">
    <location>
        <begin position="55"/>
        <end position="65"/>
    </location>
</feature>
<sequence length="363" mass="40706">MEIDKLSELKEDPHLSGAYIRTLVKQLTTSRTKGPDTAAAGPSNGPKMTKICSEPPQTHRANPPQQHKKQVRRRLHSSKPYQERMLNMAEARREIVTALKFHRAAMKQANEQQHLSSPPSFEQGSNTKTRINPGVFPSSTSTSNSAAYDLDKFPPSSFPQHYPSPSNPCSWPVSAVPFPSTDTLDFTLPNQTLGLSLNFQDFNNIDTKLYHNSNNPSTNSSSSPYITQQVPSATMGDLTESYSGEGHHHPQAMDDEGIKEMRSLGEQHQMDWDDTVNLVTSTWWLNFGKSMELGVPELKPEEDDDGFQPFDQIMEFPAWLKPNDTCLQHHFNDVCPDDYFQVPALPCMDIGEIEGMDDGDWLA</sequence>
<name>A0ABR2F0Y8_9ROSI</name>
<evidence type="ECO:0000313" key="3">
    <source>
        <dbReference type="Proteomes" id="UP001472677"/>
    </source>
</evidence>
<proteinExistence type="predicted"/>
<evidence type="ECO:0000256" key="1">
    <source>
        <dbReference type="SAM" id="MobiDB-lite"/>
    </source>
</evidence>
<feature type="compositionally biased region" description="Basic residues" evidence="1">
    <location>
        <begin position="66"/>
        <end position="77"/>
    </location>
</feature>
<dbReference type="Proteomes" id="UP001472677">
    <property type="component" value="Unassembled WGS sequence"/>
</dbReference>
<dbReference type="PANTHER" id="PTHR37256:SF1">
    <property type="entry name" value="MYB-LIKE PROTEIN A"/>
    <property type="match status" value="1"/>
</dbReference>
<keyword evidence="3" id="KW-1185">Reference proteome</keyword>
<dbReference type="PANTHER" id="PTHR37256">
    <property type="entry name" value="E1A-BINDING PROTEIN P400-LIKE"/>
    <property type="match status" value="1"/>
</dbReference>
<feature type="compositionally biased region" description="Polar residues" evidence="1">
    <location>
        <begin position="109"/>
        <end position="130"/>
    </location>
</feature>
<accession>A0ABR2F0Y8</accession>
<comment type="caution">
    <text evidence="2">The sequence shown here is derived from an EMBL/GenBank/DDBJ whole genome shotgun (WGS) entry which is preliminary data.</text>
</comment>
<reference evidence="2 3" key="1">
    <citation type="journal article" date="2024" name="G3 (Bethesda)">
        <title>Genome assembly of Hibiscus sabdariffa L. provides insights into metabolisms of medicinal natural products.</title>
        <authorList>
            <person name="Kim T."/>
        </authorList>
    </citation>
    <scope>NUCLEOTIDE SEQUENCE [LARGE SCALE GENOMIC DNA]</scope>
    <source>
        <strain evidence="2">TK-2024</strain>
        <tissue evidence="2">Old leaves</tissue>
    </source>
</reference>
<gene>
    <name evidence="2" type="ORF">V6N12_007156</name>
</gene>
<organism evidence="2 3">
    <name type="scientific">Hibiscus sabdariffa</name>
    <name type="common">roselle</name>
    <dbReference type="NCBI Taxonomy" id="183260"/>
    <lineage>
        <taxon>Eukaryota</taxon>
        <taxon>Viridiplantae</taxon>
        <taxon>Streptophyta</taxon>
        <taxon>Embryophyta</taxon>
        <taxon>Tracheophyta</taxon>
        <taxon>Spermatophyta</taxon>
        <taxon>Magnoliopsida</taxon>
        <taxon>eudicotyledons</taxon>
        <taxon>Gunneridae</taxon>
        <taxon>Pentapetalae</taxon>
        <taxon>rosids</taxon>
        <taxon>malvids</taxon>
        <taxon>Malvales</taxon>
        <taxon>Malvaceae</taxon>
        <taxon>Malvoideae</taxon>
        <taxon>Hibiscus</taxon>
    </lineage>
</organism>
<dbReference type="EMBL" id="JBBPBM010000009">
    <property type="protein sequence ID" value="KAK8568608.1"/>
    <property type="molecule type" value="Genomic_DNA"/>
</dbReference>
<evidence type="ECO:0000313" key="2">
    <source>
        <dbReference type="EMBL" id="KAK8568608.1"/>
    </source>
</evidence>